<proteinExistence type="predicted"/>
<accession>A0A5M3XNY3</accession>
<evidence type="ECO:0000313" key="3">
    <source>
        <dbReference type="Proteomes" id="UP000377595"/>
    </source>
</evidence>
<feature type="region of interest" description="Disordered" evidence="1">
    <location>
        <begin position="91"/>
        <end position="111"/>
    </location>
</feature>
<evidence type="ECO:0000313" key="2">
    <source>
        <dbReference type="EMBL" id="GES22944.1"/>
    </source>
</evidence>
<gene>
    <name evidence="2" type="ORF">Aple_058430</name>
</gene>
<reference evidence="2 3" key="1">
    <citation type="submission" date="2019-10" db="EMBL/GenBank/DDBJ databases">
        <title>Whole genome shotgun sequence of Acrocarpospora pleiomorpha NBRC 16267.</title>
        <authorList>
            <person name="Ichikawa N."/>
            <person name="Kimura A."/>
            <person name="Kitahashi Y."/>
            <person name="Komaki H."/>
            <person name="Oguchi A."/>
        </authorList>
    </citation>
    <scope>NUCLEOTIDE SEQUENCE [LARGE SCALE GENOMIC DNA]</scope>
    <source>
        <strain evidence="2 3">NBRC 16267</strain>
    </source>
</reference>
<name>A0A5M3XNY3_9ACTN</name>
<sequence length="111" mass="12691">MALEIRLSVYDQTHVVLAVGAHEHTGVAALQRDRVDPGPLDRLPGRLQQHPLLRIHRQRLTRRNAEEPGVELRRVRQEPTLVDRATQPCRPLQIPAPIGRGRRDRVLTLDQ</sequence>
<protein>
    <submittedName>
        <fullName evidence="2">Uncharacterized protein</fullName>
    </submittedName>
</protein>
<dbReference type="Proteomes" id="UP000377595">
    <property type="component" value="Unassembled WGS sequence"/>
</dbReference>
<organism evidence="2 3">
    <name type="scientific">Acrocarpospora pleiomorpha</name>
    <dbReference type="NCBI Taxonomy" id="90975"/>
    <lineage>
        <taxon>Bacteria</taxon>
        <taxon>Bacillati</taxon>
        <taxon>Actinomycetota</taxon>
        <taxon>Actinomycetes</taxon>
        <taxon>Streptosporangiales</taxon>
        <taxon>Streptosporangiaceae</taxon>
        <taxon>Acrocarpospora</taxon>
    </lineage>
</organism>
<evidence type="ECO:0000256" key="1">
    <source>
        <dbReference type="SAM" id="MobiDB-lite"/>
    </source>
</evidence>
<dbReference type="AlphaFoldDB" id="A0A5M3XNY3"/>
<comment type="caution">
    <text evidence="2">The sequence shown here is derived from an EMBL/GenBank/DDBJ whole genome shotgun (WGS) entry which is preliminary data.</text>
</comment>
<keyword evidence="3" id="KW-1185">Reference proteome</keyword>
<dbReference type="EMBL" id="BLAF01000036">
    <property type="protein sequence ID" value="GES22944.1"/>
    <property type="molecule type" value="Genomic_DNA"/>
</dbReference>